<evidence type="ECO:0000256" key="4">
    <source>
        <dbReference type="ARBA" id="ARBA00022519"/>
    </source>
</evidence>
<comment type="similarity">
    <text evidence="2">Belongs to the membrane fusion protein (MFP) (TC 8.A.1) family.</text>
</comment>
<dbReference type="InterPro" id="IPR058625">
    <property type="entry name" value="MdtA-like_BSH"/>
</dbReference>
<dbReference type="EMBL" id="JBBUTG010000015">
    <property type="protein sequence ID" value="MEK8033329.1"/>
    <property type="molecule type" value="Genomic_DNA"/>
</dbReference>
<dbReference type="InterPro" id="IPR058626">
    <property type="entry name" value="MdtA-like_b-barrel"/>
</dbReference>
<evidence type="ECO:0000256" key="2">
    <source>
        <dbReference type="ARBA" id="ARBA00009477"/>
    </source>
</evidence>
<evidence type="ECO:0000256" key="5">
    <source>
        <dbReference type="ARBA" id="ARBA00023136"/>
    </source>
</evidence>
<dbReference type="PROSITE" id="PS51257">
    <property type="entry name" value="PROKAR_LIPOPROTEIN"/>
    <property type="match status" value="1"/>
</dbReference>
<evidence type="ECO:0000259" key="10">
    <source>
        <dbReference type="Pfam" id="PF25917"/>
    </source>
</evidence>
<evidence type="ECO:0000256" key="3">
    <source>
        <dbReference type="ARBA" id="ARBA00022475"/>
    </source>
</evidence>
<evidence type="ECO:0000256" key="7">
    <source>
        <dbReference type="SAM" id="MobiDB-lite"/>
    </source>
</evidence>
<sequence length="396" mass="40402">MTRLVLICRALLLSSTAAALLAACQPGGQAAAPGAAASGPAAAASAPPVGVTTVAATRRDLPVELAATGTVTPLSSVDVRSQLTSVISKVHIREGQFVKAGELLFTLDSRTDEAKVAQAQAQMARDQAALAEAQRQLTRSRELLAQNFISQGTVDANQAQVDAQTALVAADQAALAAAKVSLSYARITAPSAGRVGTINVYAGSAVQANTTSLVTITQLNPIAVAFSLPQRHLPDALAALPDGGAAVAATLPDQRQPVSGRLKFVDNQVDAASGTVKVKAVFDNPAGTLWPGAFVNVRMTARQLKDATVIPQASIIQSARGDIVYVVDGGKAQPRPIQLLHAEGDIAAVTGVNPGDKVVLDGRQNLRPGSAVAERPREGASRPASAAGPSQKASAP</sequence>
<dbReference type="Gene3D" id="2.40.30.170">
    <property type="match status" value="1"/>
</dbReference>
<accession>A0ABU9BW19</accession>
<keyword evidence="6" id="KW-0175">Coiled coil</keyword>
<dbReference type="PANTHER" id="PTHR30469">
    <property type="entry name" value="MULTIDRUG RESISTANCE PROTEIN MDTA"/>
    <property type="match status" value="1"/>
</dbReference>
<dbReference type="PANTHER" id="PTHR30469:SF36">
    <property type="entry name" value="BLL3903 PROTEIN"/>
    <property type="match status" value="1"/>
</dbReference>
<feature type="domain" description="Multidrug resistance protein MdtA-like beta-barrel" evidence="11">
    <location>
        <begin position="221"/>
        <end position="301"/>
    </location>
</feature>
<dbReference type="Gene3D" id="2.40.420.20">
    <property type="match status" value="1"/>
</dbReference>
<dbReference type="Gene3D" id="2.40.50.100">
    <property type="match status" value="1"/>
</dbReference>
<dbReference type="Pfam" id="PF25917">
    <property type="entry name" value="BSH_RND"/>
    <property type="match status" value="1"/>
</dbReference>
<feature type="chain" id="PRO_5047496485" evidence="8">
    <location>
        <begin position="20"/>
        <end position="396"/>
    </location>
</feature>
<keyword evidence="3" id="KW-1003">Cell membrane</keyword>
<evidence type="ECO:0000259" key="9">
    <source>
        <dbReference type="Pfam" id="PF25876"/>
    </source>
</evidence>
<comment type="caution">
    <text evidence="12">The sequence shown here is derived from an EMBL/GenBank/DDBJ whole genome shotgun (WGS) entry which is preliminary data.</text>
</comment>
<evidence type="ECO:0000259" key="11">
    <source>
        <dbReference type="Pfam" id="PF25944"/>
    </source>
</evidence>
<keyword evidence="4" id="KW-0997">Cell inner membrane</keyword>
<evidence type="ECO:0000313" key="12">
    <source>
        <dbReference type="EMBL" id="MEK8033329.1"/>
    </source>
</evidence>
<feature type="signal peptide" evidence="8">
    <location>
        <begin position="1"/>
        <end position="19"/>
    </location>
</feature>
<feature type="coiled-coil region" evidence="6">
    <location>
        <begin position="114"/>
        <end position="143"/>
    </location>
</feature>
<feature type="domain" description="Multidrug resistance protein MdtA-like barrel-sandwich hybrid" evidence="10">
    <location>
        <begin position="76"/>
        <end position="216"/>
    </location>
</feature>
<dbReference type="Proteomes" id="UP001371218">
    <property type="component" value="Unassembled WGS sequence"/>
</dbReference>
<feature type="domain" description="Multidrug resistance protein MdtA-like alpha-helical hairpin" evidence="9">
    <location>
        <begin position="116"/>
        <end position="185"/>
    </location>
</feature>
<evidence type="ECO:0000256" key="6">
    <source>
        <dbReference type="SAM" id="Coils"/>
    </source>
</evidence>
<protein>
    <submittedName>
        <fullName evidence="12">Efflux RND transporter periplasmic adaptor subunit</fullName>
    </submittedName>
</protein>
<keyword evidence="8" id="KW-0732">Signal</keyword>
<evidence type="ECO:0000256" key="1">
    <source>
        <dbReference type="ARBA" id="ARBA00004236"/>
    </source>
</evidence>
<name>A0ABU9BW19_9BURK</name>
<evidence type="ECO:0000256" key="8">
    <source>
        <dbReference type="SAM" id="SignalP"/>
    </source>
</evidence>
<proteinExistence type="inferred from homology"/>
<dbReference type="NCBIfam" id="TIGR01730">
    <property type="entry name" value="RND_mfp"/>
    <property type="match status" value="1"/>
</dbReference>
<feature type="compositionally biased region" description="Low complexity" evidence="7">
    <location>
        <begin position="381"/>
        <end position="390"/>
    </location>
</feature>
<dbReference type="RefSeq" id="WP_341427749.1">
    <property type="nucleotide sequence ID" value="NZ_JBBUTG010000015.1"/>
</dbReference>
<dbReference type="Gene3D" id="1.10.287.470">
    <property type="entry name" value="Helix hairpin bin"/>
    <property type="match status" value="1"/>
</dbReference>
<keyword evidence="5" id="KW-0472">Membrane</keyword>
<feature type="region of interest" description="Disordered" evidence="7">
    <location>
        <begin position="359"/>
        <end position="396"/>
    </location>
</feature>
<dbReference type="SUPFAM" id="SSF111369">
    <property type="entry name" value="HlyD-like secretion proteins"/>
    <property type="match status" value="1"/>
</dbReference>
<gene>
    <name evidence="12" type="ORF">AACH06_21115</name>
</gene>
<dbReference type="InterPro" id="IPR006143">
    <property type="entry name" value="RND_pump_MFP"/>
</dbReference>
<dbReference type="Pfam" id="PF25876">
    <property type="entry name" value="HH_MFP_RND"/>
    <property type="match status" value="1"/>
</dbReference>
<comment type="subcellular location">
    <subcellularLocation>
        <location evidence="1">Cell membrane</location>
    </subcellularLocation>
</comment>
<keyword evidence="13" id="KW-1185">Reference proteome</keyword>
<dbReference type="InterPro" id="IPR058624">
    <property type="entry name" value="MdtA-like_HH"/>
</dbReference>
<organism evidence="12 13">
    <name type="scientific">Ideonella lacteola</name>
    <dbReference type="NCBI Taxonomy" id="2984193"/>
    <lineage>
        <taxon>Bacteria</taxon>
        <taxon>Pseudomonadati</taxon>
        <taxon>Pseudomonadota</taxon>
        <taxon>Betaproteobacteria</taxon>
        <taxon>Burkholderiales</taxon>
        <taxon>Sphaerotilaceae</taxon>
        <taxon>Ideonella</taxon>
    </lineage>
</organism>
<evidence type="ECO:0000313" key="13">
    <source>
        <dbReference type="Proteomes" id="UP001371218"/>
    </source>
</evidence>
<reference evidence="12 13" key="1">
    <citation type="submission" date="2024-04" db="EMBL/GenBank/DDBJ databases">
        <title>Novel species of the genus Ideonella isolated from streams.</title>
        <authorList>
            <person name="Lu H."/>
        </authorList>
    </citation>
    <scope>NUCLEOTIDE SEQUENCE [LARGE SCALE GENOMIC DNA]</scope>
    <source>
        <strain evidence="12 13">DXS29W</strain>
    </source>
</reference>
<dbReference type="Pfam" id="PF25944">
    <property type="entry name" value="Beta-barrel_RND"/>
    <property type="match status" value="1"/>
</dbReference>